<feature type="domain" description="NAD-dependent epimerase/dehydratase" evidence="3">
    <location>
        <begin position="10"/>
        <end position="277"/>
    </location>
</feature>
<name>A0A0C3CP33_9AGAM</name>
<dbReference type="OrthoDB" id="2735536at2759"/>
<dbReference type="SUPFAM" id="SSF51735">
    <property type="entry name" value="NAD(P)-binding Rossmann-fold domains"/>
    <property type="match status" value="1"/>
</dbReference>
<dbReference type="GO" id="GO:0016616">
    <property type="term" value="F:oxidoreductase activity, acting on the CH-OH group of donors, NAD or NADP as acceptor"/>
    <property type="evidence" value="ECO:0007669"/>
    <property type="project" value="TreeGrafter"/>
</dbReference>
<gene>
    <name evidence="4" type="ORF">SCLCIDRAFT_145679</name>
</gene>
<evidence type="ECO:0000313" key="5">
    <source>
        <dbReference type="Proteomes" id="UP000053989"/>
    </source>
</evidence>
<keyword evidence="5" id="KW-1185">Reference proteome</keyword>
<dbReference type="CDD" id="cd05227">
    <property type="entry name" value="AR_SDR_e"/>
    <property type="match status" value="1"/>
</dbReference>
<dbReference type="EMBL" id="KN822474">
    <property type="protein sequence ID" value="KIM50370.1"/>
    <property type="molecule type" value="Genomic_DNA"/>
</dbReference>
<keyword evidence="1" id="KW-0560">Oxidoreductase</keyword>
<evidence type="ECO:0000256" key="1">
    <source>
        <dbReference type="ARBA" id="ARBA00023002"/>
    </source>
</evidence>
<sequence length="353" mass="38843">MPAVDLPCKVLVSGANGYIAMWIILELLKQGYSVRATVRSVSKGKHPKKEFVKYGDKFEVVIVEDITEEGAFDEAVRDVDAIAHTASPFHFNVQRPEELIEPAVNGTVGILQSALKYGSRVKRIVITSSVAAIVHEGVVPTTFTEEDWNHQCLEIVKNLGEKAPNLMKYRASKMLAEQAAWKFVEEHKHQIRWDLAVLNPPLVFGPAIHELTNPTSLNTSAKMFYDYVADASVEAVGSNFLSQNGSCYVDVRDLAEAHRLALEKEGAGGERIIINAGVFKWQDFIDATNALSPIPRLLKPLPRGIPHSGSAHPGAVHLVSYDATKSDRILGLKYRSISNTTEGTLADYAARGW</sequence>
<dbReference type="Pfam" id="PF01370">
    <property type="entry name" value="Epimerase"/>
    <property type="match status" value="1"/>
</dbReference>
<dbReference type="Gene3D" id="3.40.50.720">
    <property type="entry name" value="NAD(P)-binding Rossmann-like Domain"/>
    <property type="match status" value="1"/>
</dbReference>
<dbReference type="AlphaFoldDB" id="A0A0C3CP33"/>
<reference evidence="5" key="2">
    <citation type="submission" date="2015-01" db="EMBL/GenBank/DDBJ databases">
        <title>Evolutionary Origins and Diversification of the Mycorrhizal Mutualists.</title>
        <authorList>
            <consortium name="DOE Joint Genome Institute"/>
            <consortium name="Mycorrhizal Genomics Consortium"/>
            <person name="Kohler A."/>
            <person name="Kuo A."/>
            <person name="Nagy L.G."/>
            <person name="Floudas D."/>
            <person name="Copeland A."/>
            <person name="Barry K.W."/>
            <person name="Cichocki N."/>
            <person name="Veneault-Fourrey C."/>
            <person name="LaButti K."/>
            <person name="Lindquist E.A."/>
            <person name="Lipzen A."/>
            <person name="Lundell T."/>
            <person name="Morin E."/>
            <person name="Murat C."/>
            <person name="Riley R."/>
            <person name="Ohm R."/>
            <person name="Sun H."/>
            <person name="Tunlid A."/>
            <person name="Henrissat B."/>
            <person name="Grigoriev I.V."/>
            <person name="Hibbett D.S."/>
            <person name="Martin F."/>
        </authorList>
    </citation>
    <scope>NUCLEOTIDE SEQUENCE [LARGE SCALE GENOMIC DNA]</scope>
    <source>
        <strain evidence="5">Foug A</strain>
    </source>
</reference>
<comment type="similarity">
    <text evidence="2">Belongs to the NAD(P)-dependent epimerase/dehydratase family. Dihydroflavonol-4-reductase subfamily.</text>
</comment>
<dbReference type="PANTHER" id="PTHR10366:SF564">
    <property type="entry name" value="STEROL-4-ALPHA-CARBOXYLATE 3-DEHYDROGENASE, DECARBOXYLATING"/>
    <property type="match status" value="1"/>
</dbReference>
<reference evidence="4 5" key="1">
    <citation type="submission" date="2014-04" db="EMBL/GenBank/DDBJ databases">
        <authorList>
            <consortium name="DOE Joint Genome Institute"/>
            <person name="Kuo A."/>
            <person name="Kohler A."/>
            <person name="Nagy L.G."/>
            <person name="Floudas D."/>
            <person name="Copeland A."/>
            <person name="Barry K.W."/>
            <person name="Cichocki N."/>
            <person name="Veneault-Fourrey C."/>
            <person name="LaButti K."/>
            <person name="Lindquist E.A."/>
            <person name="Lipzen A."/>
            <person name="Lundell T."/>
            <person name="Morin E."/>
            <person name="Murat C."/>
            <person name="Sun H."/>
            <person name="Tunlid A."/>
            <person name="Henrissat B."/>
            <person name="Grigoriev I.V."/>
            <person name="Hibbett D.S."/>
            <person name="Martin F."/>
            <person name="Nordberg H.P."/>
            <person name="Cantor M.N."/>
            <person name="Hua S.X."/>
        </authorList>
    </citation>
    <scope>NUCLEOTIDE SEQUENCE [LARGE SCALE GENOMIC DNA]</scope>
    <source>
        <strain evidence="4 5">Foug A</strain>
    </source>
</reference>
<accession>A0A0C3CP33</accession>
<dbReference type="InterPro" id="IPR001509">
    <property type="entry name" value="Epimerase_deHydtase"/>
</dbReference>
<dbReference type="InterPro" id="IPR050425">
    <property type="entry name" value="NAD(P)_dehydrat-like"/>
</dbReference>
<dbReference type="FunCoup" id="A0A0C3CP33">
    <property type="interactions" value="58"/>
</dbReference>
<dbReference type="PANTHER" id="PTHR10366">
    <property type="entry name" value="NAD DEPENDENT EPIMERASE/DEHYDRATASE"/>
    <property type="match status" value="1"/>
</dbReference>
<dbReference type="Proteomes" id="UP000053989">
    <property type="component" value="Unassembled WGS sequence"/>
</dbReference>
<evidence type="ECO:0000313" key="4">
    <source>
        <dbReference type="EMBL" id="KIM50370.1"/>
    </source>
</evidence>
<evidence type="ECO:0000259" key="3">
    <source>
        <dbReference type="Pfam" id="PF01370"/>
    </source>
</evidence>
<organism evidence="4 5">
    <name type="scientific">Scleroderma citrinum Foug A</name>
    <dbReference type="NCBI Taxonomy" id="1036808"/>
    <lineage>
        <taxon>Eukaryota</taxon>
        <taxon>Fungi</taxon>
        <taxon>Dikarya</taxon>
        <taxon>Basidiomycota</taxon>
        <taxon>Agaricomycotina</taxon>
        <taxon>Agaricomycetes</taxon>
        <taxon>Agaricomycetidae</taxon>
        <taxon>Boletales</taxon>
        <taxon>Sclerodermatineae</taxon>
        <taxon>Sclerodermataceae</taxon>
        <taxon>Scleroderma</taxon>
    </lineage>
</organism>
<evidence type="ECO:0000256" key="2">
    <source>
        <dbReference type="ARBA" id="ARBA00023445"/>
    </source>
</evidence>
<protein>
    <recommendedName>
        <fullName evidence="3">NAD-dependent epimerase/dehydratase domain-containing protein</fullName>
    </recommendedName>
</protein>
<dbReference type="InParanoid" id="A0A0C3CP33"/>
<proteinExistence type="inferred from homology"/>
<dbReference type="InterPro" id="IPR036291">
    <property type="entry name" value="NAD(P)-bd_dom_sf"/>
</dbReference>
<dbReference type="STRING" id="1036808.A0A0C3CP33"/>
<dbReference type="HOGENOM" id="CLU_007383_9_2_1"/>